<dbReference type="GO" id="GO:0016705">
    <property type="term" value="F:oxidoreductase activity, acting on paired donors, with incorporation or reduction of molecular oxygen"/>
    <property type="evidence" value="ECO:0007669"/>
    <property type="project" value="InterPro"/>
</dbReference>
<dbReference type="SUPFAM" id="SSF51679">
    <property type="entry name" value="Bacterial luciferase-like"/>
    <property type="match status" value="1"/>
</dbReference>
<reference evidence="3 4" key="1">
    <citation type="submission" date="2016-04" db="EMBL/GenBank/DDBJ databases">
        <title>Complete genome sequence and analysis of deep-sea sediment isolate, Amycolatopsis sp. WP1.</title>
        <authorList>
            <person name="Wang H."/>
            <person name="Chen S."/>
            <person name="Wu Q."/>
        </authorList>
    </citation>
    <scope>NUCLEOTIDE SEQUENCE [LARGE SCALE GENOMIC DNA]</scope>
    <source>
        <strain evidence="3 4">WP1</strain>
    </source>
</reference>
<dbReference type="InterPro" id="IPR036661">
    <property type="entry name" value="Luciferase-like_sf"/>
</dbReference>
<gene>
    <name evidence="3" type="ORF">A4R43_05955</name>
</gene>
<name>A0A344L254_9PSEU</name>
<evidence type="ECO:0000259" key="2">
    <source>
        <dbReference type="Pfam" id="PF00296"/>
    </source>
</evidence>
<sequence length="322" mass="33926">MNRVGVMIPCRLPPARLVGLVRQAEEAGLDEVWVVEDCFYTGGVATAATALAATERITIGIGVLPTVARNPAIAAMELATLAGLHPGRLIAGFGHGVPSWMRQIGAYPPSPLAALRETLTTVRGLLAGERVSVQGKHVQLDDVRLEFPPEVVPPVYSGVRGPRSLAVSGAAADGTILAEPSSPEYVRAALASITEGAAEPGAPERHSIVAYNWFSLDDDPARARERVRPWVVGCLRESTAPHIRPLPFAGDLLSLIEQKADLAAELPPEWVDRLSISGDRTRCVEQVRSLHGAGADSVVLIPVGKEEQAIADAAAVAAAARP</sequence>
<keyword evidence="4" id="KW-1185">Reference proteome</keyword>
<dbReference type="Proteomes" id="UP000250434">
    <property type="component" value="Chromosome"/>
</dbReference>
<accession>A0A344L254</accession>
<keyword evidence="1" id="KW-0560">Oxidoreductase</keyword>
<evidence type="ECO:0000313" key="4">
    <source>
        <dbReference type="Proteomes" id="UP000250434"/>
    </source>
</evidence>
<dbReference type="OrthoDB" id="675245at2"/>
<dbReference type="RefSeq" id="WP_113691401.1">
    <property type="nucleotide sequence ID" value="NZ_CP015163.1"/>
</dbReference>
<dbReference type="PANTHER" id="PTHR43244:SF1">
    <property type="entry name" value="5,10-METHYLENETETRAHYDROMETHANOPTERIN REDUCTASE"/>
    <property type="match status" value="1"/>
</dbReference>
<dbReference type="InterPro" id="IPR011251">
    <property type="entry name" value="Luciferase-like_dom"/>
</dbReference>
<protein>
    <submittedName>
        <fullName evidence="3">5,10-methylene tetrahydromethanopterin reductase</fullName>
    </submittedName>
</protein>
<dbReference type="EMBL" id="CP015163">
    <property type="protein sequence ID" value="AXB42128.1"/>
    <property type="molecule type" value="Genomic_DNA"/>
</dbReference>
<dbReference type="CDD" id="cd01097">
    <property type="entry name" value="Tetrahydromethanopterin_reductase"/>
    <property type="match status" value="1"/>
</dbReference>
<dbReference type="KEGG" id="aab:A4R43_05955"/>
<dbReference type="Pfam" id="PF00296">
    <property type="entry name" value="Bac_luciferase"/>
    <property type="match status" value="1"/>
</dbReference>
<proteinExistence type="predicted"/>
<dbReference type="InterPro" id="IPR050564">
    <property type="entry name" value="F420-G6PD/mer"/>
</dbReference>
<organism evidence="3 4">
    <name type="scientific">Amycolatopsis albispora</name>
    <dbReference type="NCBI Taxonomy" id="1804986"/>
    <lineage>
        <taxon>Bacteria</taxon>
        <taxon>Bacillati</taxon>
        <taxon>Actinomycetota</taxon>
        <taxon>Actinomycetes</taxon>
        <taxon>Pseudonocardiales</taxon>
        <taxon>Pseudonocardiaceae</taxon>
        <taxon>Amycolatopsis</taxon>
    </lineage>
</organism>
<dbReference type="Gene3D" id="3.20.20.30">
    <property type="entry name" value="Luciferase-like domain"/>
    <property type="match status" value="1"/>
</dbReference>
<dbReference type="PANTHER" id="PTHR43244">
    <property type="match status" value="1"/>
</dbReference>
<dbReference type="AlphaFoldDB" id="A0A344L254"/>
<evidence type="ECO:0000313" key="3">
    <source>
        <dbReference type="EMBL" id="AXB42128.1"/>
    </source>
</evidence>
<feature type="domain" description="Luciferase-like" evidence="2">
    <location>
        <begin position="12"/>
        <end position="296"/>
    </location>
</feature>
<evidence type="ECO:0000256" key="1">
    <source>
        <dbReference type="ARBA" id="ARBA00023002"/>
    </source>
</evidence>